<dbReference type="EMBL" id="JBHXOF010000035">
    <property type="protein sequence ID" value="MFD4217648.1"/>
    <property type="molecule type" value="Genomic_DNA"/>
</dbReference>
<reference evidence="2 3" key="1">
    <citation type="submission" date="2024-09" db="EMBL/GenBank/DDBJ databases">
        <title>The Natural Products Discovery Center: Release of the First 8490 Sequenced Strains for Exploring Actinobacteria Biosynthetic Diversity.</title>
        <authorList>
            <person name="Kalkreuter E."/>
            <person name="Kautsar S.A."/>
            <person name="Yang D."/>
            <person name="Bader C.D."/>
            <person name="Teijaro C.N."/>
            <person name="Fluegel L."/>
            <person name="Davis C.M."/>
            <person name="Simpson J.R."/>
            <person name="Lauterbach L."/>
            <person name="Steele A.D."/>
            <person name="Gui C."/>
            <person name="Meng S."/>
            <person name="Li G."/>
            <person name="Viehrig K."/>
            <person name="Ye F."/>
            <person name="Su P."/>
            <person name="Kiefer A.F."/>
            <person name="Nichols A."/>
            <person name="Cepeda A.J."/>
            <person name="Yan W."/>
            <person name="Fan B."/>
            <person name="Jiang Y."/>
            <person name="Adhikari A."/>
            <person name="Zheng C.-J."/>
            <person name="Schuster L."/>
            <person name="Cowan T.M."/>
            <person name="Smanski M.J."/>
            <person name="Chevrette M.G."/>
            <person name="De Carvalho L.P.S."/>
            <person name="Shen B."/>
        </authorList>
    </citation>
    <scope>NUCLEOTIDE SEQUENCE [LARGE SCALE GENOMIC DNA]</scope>
    <source>
        <strain evidence="2 3">NPDC058546</strain>
    </source>
</reference>
<organism evidence="2 3">
    <name type="scientific">Streptomyces sindenensis</name>
    <dbReference type="NCBI Taxonomy" id="67363"/>
    <lineage>
        <taxon>Bacteria</taxon>
        <taxon>Bacillati</taxon>
        <taxon>Actinomycetota</taxon>
        <taxon>Actinomycetes</taxon>
        <taxon>Kitasatosporales</taxon>
        <taxon>Streptomycetaceae</taxon>
        <taxon>Streptomyces</taxon>
    </lineage>
</organism>
<keyword evidence="1" id="KW-1133">Transmembrane helix</keyword>
<dbReference type="Proteomes" id="UP001598251">
    <property type="component" value="Unassembled WGS sequence"/>
</dbReference>
<gene>
    <name evidence="2" type="ORF">ACFWSS_32760</name>
</gene>
<proteinExistence type="predicted"/>
<sequence>MSLIHALSDVVALAPMADAPKPGTDWDAPPASPPGMETVMPEWVGWAKYVAIGAGILGLIACGVMMMVGRRNRSHLSAEGASGLLWVLGGLSVVTLAAGVVPAIVT</sequence>
<keyword evidence="1" id="KW-0472">Membrane</keyword>
<protein>
    <recommendedName>
        <fullName evidence="4">Integral membrane protein</fullName>
    </recommendedName>
</protein>
<name>A0ABW6EQV8_9ACTN</name>
<accession>A0ABW6EQV8</accession>
<feature type="transmembrane region" description="Helical" evidence="1">
    <location>
        <begin position="81"/>
        <end position="105"/>
    </location>
</feature>
<evidence type="ECO:0008006" key="4">
    <source>
        <dbReference type="Google" id="ProtNLM"/>
    </source>
</evidence>
<evidence type="ECO:0000313" key="2">
    <source>
        <dbReference type="EMBL" id="MFD4217648.1"/>
    </source>
</evidence>
<dbReference type="RefSeq" id="WP_351460977.1">
    <property type="nucleotide sequence ID" value="NZ_JBHXOF010000035.1"/>
</dbReference>
<feature type="transmembrane region" description="Helical" evidence="1">
    <location>
        <begin position="46"/>
        <end position="69"/>
    </location>
</feature>
<keyword evidence="1" id="KW-0812">Transmembrane</keyword>
<evidence type="ECO:0000256" key="1">
    <source>
        <dbReference type="SAM" id="Phobius"/>
    </source>
</evidence>
<comment type="caution">
    <text evidence="2">The sequence shown here is derived from an EMBL/GenBank/DDBJ whole genome shotgun (WGS) entry which is preliminary data.</text>
</comment>
<keyword evidence="3" id="KW-1185">Reference proteome</keyword>
<evidence type="ECO:0000313" key="3">
    <source>
        <dbReference type="Proteomes" id="UP001598251"/>
    </source>
</evidence>